<accession>A0A5B6VT01</accession>
<dbReference type="InterPro" id="IPR017853">
    <property type="entry name" value="GH"/>
</dbReference>
<organism evidence="1 2">
    <name type="scientific">Gossypium australe</name>
    <dbReference type="NCBI Taxonomy" id="47621"/>
    <lineage>
        <taxon>Eukaryota</taxon>
        <taxon>Viridiplantae</taxon>
        <taxon>Streptophyta</taxon>
        <taxon>Embryophyta</taxon>
        <taxon>Tracheophyta</taxon>
        <taxon>Spermatophyta</taxon>
        <taxon>Magnoliopsida</taxon>
        <taxon>eudicotyledons</taxon>
        <taxon>Gunneridae</taxon>
        <taxon>Pentapetalae</taxon>
        <taxon>rosids</taxon>
        <taxon>malvids</taxon>
        <taxon>Malvales</taxon>
        <taxon>Malvaceae</taxon>
        <taxon>Malvoideae</taxon>
        <taxon>Gossypium</taxon>
    </lineage>
</organism>
<evidence type="ECO:0000313" key="2">
    <source>
        <dbReference type="Proteomes" id="UP000325315"/>
    </source>
</evidence>
<evidence type="ECO:0000313" key="1">
    <source>
        <dbReference type="EMBL" id="KAA3472164.1"/>
    </source>
</evidence>
<name>A0A5B6VT01_9ROSI</name>
<protein>
    <submittedName>
        <fullName evidence="1">Beta-amylase 6</fullName>
    </submittedName>
</protein>
<dbReference type="AlphaFoldDB" id="A0A5B6VT01"/>
<dbReference type="OrthoDB" id="5544992at2759"/>
<keyword evidence="2" id="KW-1185">Reference proteome</keyword>
<dbReference type="Proteomes" id="UP000325315">
    <property type="component" value="Unassembled WGS sequence"/>
</dbReference>
<comment type="caution">
    <text evidence="1">The sequence shown here is derived from an EMBL/GenBank/DDBJ whole genome shotgun (WGS) entry which is preliminary data.</text>
</comment>
<proteinExistence type="predicted"/>
<dbReference type="EMBL" id="SMMG02000005">
    <property type="protein sequence ID" value="KAA3472164.1"/>
    <property type="molecule type" value="Genomic_DNA"/>
</dbReference>
<dbReference type="SUPFAM" id="SSF51445">
    <property type="entry name" value="(Trans)glycosidases"/>
    <property type="match status" value="1"/>
</dbReference>
<reference evidence="2" key="1">
    <citation type="journal article" date="2019" name="Plant Biotechnol. J.">
        <title>Genome sequencing of the Australian wild diploid species Gossypium australe highlights disease resistance and delayed gland morphogenesis.</title>
        <authorList>
            <person name="Cai Y."/>
            <person name="Cai X."/>
            <person name="Wang Q."/>
            <person name="Wang P."/>
            <person name="Zhang Y."/>
            <person name="Cai C."/>
            <person name="Xu Y."/>
            <person name="Wang K."/>
            <person name="Zhou Z."/>
            <person name="Wang C."/>
            <person name="Geng S."/>
            <person name="Li B."/>
            <person name="Dong Q."/>
            <person name="Hou Y."/>
            <person name="Wang H."/>
            <person name="Ai P."/>
            <person name="Liu Z."/>
            <person name="Yi F."/>
            <person name="Sun M."/>
            <person name="An G."/>
            <person name="Cheng J."/>
            <person name="Zhang Y."/>
            <person name="Shi Q."/>
            <person name="Xie Y."/>
            <person name="Shi X."/>
            <person name="Chang Y."/>
            <person name="Huang F."/>
            <person name="Chen Y."/>
            <person name="Hong S."/>
            <person name="Mi L."/>
            <person name="Sun Q."/>
            <person name="Zhang L."/>
            <person name="Zhou B."/>
            <person name="Peng R."/>
            <person name="Zhang X."/>
            <person name="Liu F."/>
        </authorList>
    </citation>
    <scope>NUCLEOTIDE SEQUENCE [LARGE SCALE GENOMIC DNA]</scope>
    <source>
        <strain evidence="2">cv. PA1801</strain>
    </source>
</reference>
<sequence length="71" mass="7933">MKDYVYSNQSSAPPEPGQYAISHLPYHIRSFAANISAVPEPQTYQEAILQCYDKYLKAAFKEAATKAGHPE</sequence>
<gene>
    <name evidence="1" type="ORF">EPI10_022668</name>
</gene>